<dbReference type="PANTHER" id="PTHR42847:SF4">
    <property type="entry name" value="ALKANESULFONATE MONOOXYGENASE-RELATED"/>
    <property type="match status" value="1"/>
</dbReference>
<evidence type="ECO:0000256" key="3">
    <source>
        <dbReference type="ARBA" id="ARBA00023002"/>
    </source>
</evidence>
<evidence type="ECO:0000313" key="7">
    <source>
        <dbReference type="EMBL" id="MEE7493405.1"/>
    </source>
</evidence>
<organism evidence="7 8">
    <name type="scientific">Methylobacterium oryzae</name>
    <dbReference type="NCBI Taxonomy" id="334852"/>
    <lineage>
        <taxon>Bacteria</taxon>
        <taxon>Pseudomonadati</taxon>
        <taxon>Pseudomonadota</taxon>
        <taxon>Alphaproteobacteria</taxon>
        <taxon>Hyphomicrobiales</taxon>
        <taxon>Methylobacteriaceae</taxon>
        <taxon>Methylobacterium</taxon>
    </lineage>
</organism>
<feature type="region of interest" description="Disordered" evidence="5">
    <location>
        <begin position="1"/>
        <end position="20"/>
    </location>
</feature>
<dbReference type="RefSeq" id="WP_331303640.1">
    <property type="nucleotide sequence ID" value="NZ_MLCA01000014.1"/>
</dbReference>
<evidence type="ECO:0000256" key="1">
    <source>
        <dbReference type="ARBA" id="ARBA00022630"/>
    </source>
</evidence>
<feature type="compositionally biased region" description="Basic and acidic residues" evidence="5">
    <location>
        <begin position="8"/>
        <end position="19"/>
    </location>
</feature>
<keyword evidence="1" id="KW-0285">Flavoprotein</keyword>
<keyword evidence="8" id="KW-1185">Reference proteome</keyword>
<dbReference type="Gene3D" id="3.20.20.30">
    <property type="entry name" value="Luciferase-like domain"/>
    <property type="match status" value="1"/>
</dbReference>
<sequence length="398" mass="43392">MGVVTLHTDPDEGRPDTGLRVRSPADFPDSPLARVLRQPFLLGLFLPIQNGGWSPSTLPRTTDWSFEYNLALTRQAEELGFDLVFGLAQWIGKGGYGGELRYRETTLDPFVTVAALSSVTSRILLISTIHILYGPWHPLHLAKFAASLDHISQGRFGLNVVTGYAPREPRMFGMTQVEHDERYTRSAEFVSMLERLWGASENVTVDGSYWRLDEAYVTPKPAYGRPILVNATGSPAGFAYAAAHSDLAFVTSPAGADIDAAIAALPDHVGALKARARAVGREIRTIINPMIVCRPTEKEARDYHAAILAHADADAVRNFVAHHAAGDSRAWTNHRADHRVLGGNVQIIGLPEQVVAKLVALRETGIDGAQLTFFDFAPDLAFFGAAVLPLLKQAGLRL</sequence>
<evidence type="ECO:0000313" key="8">
    <source>
        <dbReference type="Proteomes" id="UP001355206"/>
    </source>
</evidence>
<feature type="domain" description="Luciferase-like" evidence="6">
    <location>
        <begin position="43"/>
        <end position="367"/>
    </location>
</feature>
<dbReference type="EMBL" id="MLCA01000014">
    <property type="protein sequence ID" value="MEE7493405.1"/>
    <property type="molecule type" value="Genomic_DNA"/>
</dbReference>
<dbReference type="InterPro" id="IPR036661">
    <property type="entry name" value="Luciferase-like_sf"/>
</dbReference>
<keyword evidence="2" id="KW-0288">FMN</keyword>
<evidence type="ECO:0000256" key="2">
    <source>
        <dbReference type="ARBA" id="ARBA00022643"/>
    </source>
</evidence>
<reference evidence="7 8" key="1">
    <citation type="journal article" date="2012" name="Genet. Mol. Biol.">
        <title>Analysis of 16S rRNA and mxaF genes revealing insights into Methylobacterium niche-specific plant association.</title>
        <authorList>
            <person name="Dourado M.N."/>
            <person name="Andreote F.D."/>
            <person name="Dini-Andreote F."/>
            <person name="Conti R."/>
            <person name="Araujo J.M."/>
            <person name="Araujo W.L."/>
        </authorList>
    </citation>
    <scope>NUCLEOTIDE SEQUENCE [LARGE SCALE GENOMIC DNA]</scope>
    <source>
        <strain evidence="7 8">TC3-10</strain>
    </source>
</reference>
<name>A0ABU7TU28_9HYPH</name>
<dbReference type="CDD" id="cd01094">
    <property type="entry name" value="Alkanesulfonate_monoxygenase"/>
    <property type="match status" value="1"/>
</dbReference>
<gene>
    <name evidence="7" type="ORF">MOTC310_24305</name>
</gene>
<dbReference type="InterPro" id="IPR011251">
    <property type="entry name" value="Luciferase-like_dom"/>
</dbReference>
<proteinExistence type="predicted"/>
<evidence type="ECO:0000256" key="5">
    <source>
        <dbReference type="SAM" id="MobiDB-lite"/>
    </source>
</evidence>
<dbReference type="InterPro" id="IPR050172">
    <property type="entry name" value="SsuD_RutA_monooxygenase"/>
</dbReference>
<accession>A0ABU7TU28</accession>
<keyword evidence="4" id="KW-0503">Monooxygenase</keyword>
<protein>
    <submittedName>
        <fullName evidence="7">LLM class flavin-dependent oxidoreductase</fullName>
    </submittedName>
</protein>
<evidence type="ECO:0000259" key="6">
    <source>
        <dbReference type="Pfam" id="PF00296"/>
    </source>
</evidence>
<dbReference type="Proteomes" id="UP001355206">
    <property type="component" value="Unassembled WGS sequence"/>
</dbReference>
<evidence type="ECO:0000256" key="4">
    <source>
        <dbReference type="ARBA" id="ARBA00023033"/>
    </source>
</evidence>
<dbReference type="PANTHER" id="PTHR42847">
    <property type="entry name" value="ALKANESULFONATE MONOOXYGENASE"/>
    <property type="match status" value="1"/>
</dbReference>
<dbReference type="Pfam" id="PF00296">
    <property type="entry name" value="Bac_luciferase"/>
    <property type="match status" value="1"/>
</dbReference>
<keyword evidence="3" id="KW-0560">Oxidoreductase</keyword>
<dbReference type="SUPFAM" id="SSF51679">
    <property type="entry name" value="Bacterial luciferase-like"/>
    <property type="match status" value="1"/>
</dbReference>
<comment type="caution">
    <text evidence="7">The sequence shown here is derived from an EMBL/GenBank/DDBJ whole genome shotgun (WGS) entry which is preliminary data.</text>
</comment>